<dbReference type="SUPFAM" id="SSF51569">
    <property type="entry name" value="Aldolase"/>
    <property type="match status" value="1"/>
</dbReference>
<name>K7AH94_9ALTE</name>
<keyword evidence="7" id="KW-1185">Reference proteome</keyword>
<evidence type="ECO:0000256" key="1">
    <source>
        <dbReference type="ARBA" id="ARBA00004761"/>
    </source>
</evidence>
<dbReference type="Proteomes" id="UP000006322">
    <property type="component" value="Unassembled WGS sequence"/>
</dbReference>
<comment type="pathway">
    <text evidence="1">Carbohydrate acid metabolism.</text>
</comment>
<keyword evidence="5" id="KW-0119">Carbohydrate metabolism</keyword>
<comment type="subunit">
    <text evidence="3">Homotrimer.</text>
</comment>
<proteinExistence type="inferred from homology"/>
<dbReference type="PANTHER" id="PTHR30246">
    <property type="entry name" value="2-KETO-3-DEOXY-6-PHOSPHOGLUCONATE ALDOLASE"/>
    <property type="match status" value="1"/>
</dbReference>
<dbReference type="Pfam" id="PF01081">
    <property type="entry name" value="Aldolase"/>
    <property type="match status" value="1"/>
</dbReference>
<sequence>MPNKQISQPELSREDVRQRLIRDKLIVIIRVSDPDEIGPIIKCMFDAGVGAVEITSNTPGYQEAITQARARYPNMLVGAGTITEPGLVEEAVKAGAQFLVTPNTCAELVRCAHNVNVPIVMGALTPTDVTVANRAHADIVKLFPAGSMGCDYLKSLASGPFLTTTFFPVGGIDEHNFEQWMQSGAAGVGIGGALAGPVHSDEEARALTAKVRAIVTRLKID</sequence>
<reference evidence="7" key="1">
    <citation type="journal article" date="2014" name="Environ. Microbiol.">
        <title>Comparative genomics of the marine bacterial genus Glaciecola reveals the high degree of genomic diversity and genomic characteristic for cold adaptation.</title>
        <authorList>
            <person name="Qin Q.L."/>
            <person name="Xie B.B."/>
            <person name="Yu Y."/>
            <person name="Shu Y.L."/>
            <person name="Rong J.C."/>
            <person name="Zhang Y.J."/>
            <person name="Zhao D.L."/>
            <person name="Chen X.L."/>
            <person name="Zhang X.Y."/>
            <person name="Chen B."/>
            <person name="Zhou B.C."/>
            <person name="Zhang Y.Z."/>
        </authorList>
    </citation>
    <scope>NUCLEOTIDE SEQUENCE [LARGE SCALE GENOMIC DNA]</scope>
    <source>
        <strain evidence="7">LMG 21857</strain>
    </source>
</reference>
<evidence type="ECO:0000313" key="7">
    <source>
        <dbReference type="Proteomes" id="UP000006322"/>
    </source>
</evidence>
<dbReference type="CDD" id="cd00452">
    <property type="entry name" value="KDPG_aldolase"/>
    <property type="match status" value="1"/>
</dbReference>
<protein>
    <submittedName>
        <fullName evidence="6">2-dehydro-3-deoxy-6-phosphogalactonate aldolase</fullName>
    </submittedName>
</protein>
<evidence type="ECO:0000256" key="5">
    <source>
        <dbReference type="ARBA" id="ARBA00023277"/>
    </source>
</evidence>
<comment type="caution">
    <text evidence="6">The sequence shown here is derived from an EMBL/GenBank/DDBJ whole genome shotgun (WGS) entry which is preliminary data.</text>
</comment>
<dbReference type="EMBL" id="BAER01000115">
    <property type="protein sequence ID" value="GAC34630.1"/>
    <property type="molecule type" value="Genomic_DNA"/>
</dbReference>
<organism evidence="6 7">
    <name type="scientific">Paraglaciecola polaris LMG 21857</name>
    <dbReference type="NCBI Taxonomy" id="1129793"/>
    <lineage>
        <taxon>Bacteria</taxon>
        <taxon>Pseudomonadati</taxon>
        <taxon>Pseudomonadota</taxon>
        <taxon>Gammaproteobacteria</taxon>
        <taxon>Alteromonadales</taxon>
        <taxon>Alteromonadaceae</taxon>
        <taxon>Paraglaciecola</taxon>
    </lineage>
</organism>
<keyword evidence="4" id="KW-0456">Lyase</keyword>
<evidence type="ECO:0000313" key="6">
    <source>
        <dbReference type="EMBL" id="GAC34630.1"/>
    </source>
</evidence>
<dbReference type="PANTHER" id="PTHR30246:SF1">
    <property type="entry name" value="2-DEHYDRO-3-DEOXY-6-PHOSPHOGALACTONATE ALDOLASE-RELATED"/>
    <property type="match status" value="1"/>
</dbReference>
<dbReference type="InterPro" id="IPR013785">
    <property type="entry name" value="Aldolase_TIM"/>
</dbReference>
<evidence type="ECO:0000256" key="3">
    <source>
        <dbReference type="ARBA" id="ARBA00011233"/>
    </source>
</evidence>
<dbReference type="Gene3D" id="3.20.20.70">
    <property type="entry name" value="Aldolase class I"/>
    <property type="match status" value="1"/>
</dbReference>
<accession>K7AH94</accession>
<evidence type="ECO:0000256" key="4">
    <source>
        <dbReference type="ARBA" id="ARBA00023239"/>
    </source>
</evidence>
<evidence type="ECO:0000256" key="2">
    <source>
        <dbReference type="ARBA" id="ARBA00006906"/>
    </source>
</evidence>
<dbReference type="AlphaFoldDB" id="K7AH94"/>
<gene>
    <name evidence="6" type="primary">dgoA</name>
    <name evidence="6" type="ORF">GPLA_3745</name>
</gene>
<comment type="similarity">
    <text evidence="2">Belongs to the KHG/KDPG aldolase family.</text>
</comment>
<dbReference type="InterPro" id="IPR000887">
    <property type="entry name" value="Aldlse_KDPG_KHG"/>
</dbReference>
<dbReference type="GO" id="GO:0016829">
    <property type="term" value="F:lyase activity"/>
    <property type="evidence" value="ECO:0007669"/>
    <property type="project" value="UniProtKB-KW"/>
</dbReference>
<dbReference type="RefSeq" id="WP_007106395.1">
    <property type="nucleotide sequence ID" value="NZ_BAER01000115.1"/>
</dbReference>
<dbReference type="STRING" id="1129793.GPLA_3745"/>